<organism evidence="1 2">
    <name type="scientific">Pedosphaera parvula (strain Ellin514)</name>
    <dbReference type="NCBI Taxonomy" id="320771"/>
    <lineage>
        <taxon>Bacteria</taxon>
        <taxon>Pseudomonadati</taxon>
        <taxon>Verrucomicrobiota</taxon>
        <taxon>Pedosphaerae</taxon>
        <taxon>Pedosphaerales</taxon>
        <taxon>Pedosphaeraceae</taxon>
        <taxon>Pedosphaera</taxon>
    </lineage>
</organism>
<reference evidence="1 2" key="1">
    <citation type="journal article" date="2011" name="J. Bacteriol.">
        <title>Genome sequence of 'Pedosphaera parvula' Ellin514, an aerobic Verrucomicrobial isolate from pasture soil.</title>
        <authorList>
            <person name="Kant R."/>
            <person name="van Passel M.W."/>
            <person name="Sangwan P."/>
            <person name="Palva A."/>
            <person name="Lucas S."/>
            <person name="Copeland A."/>
            <person name="Lapidus A."/>
            <person name="Glavina Del Rio T."/>
            <person name="Dalin E."/>
            <person name="Tice H."/>
            <person name="Bruce D."/>
            <person name="Goodwin L."/>
            <person name="Pitluck S."/>
            <person name="Chertkov O."/>
            <person name="Larimer F.W."/>
            <person name="Land M.L."/>
            <person name="Hauser L."/>
            <person name="Brettin T.S."/>
            <person name="Detter J.C."/>
            <person name="Han S."/>
            <person name="de Vos W.M."/>
            <person name="Janssen P.H."/>
            <person name="Smidt H."/>
        </authorList>
    </citation>
    <scope>NUCLEOTIDE SEQUENCE [LARGE SCALE GENOMIC DNA]</scope>
    <source>
        <strain evidence="1 2">Ellin514</strain>
    </source>
</reference>
<dbReference type="EMBL" id="ABOX02000015">
    <property type="protein sequence ID" value="EEF60599.1"/>
    <property type="molecule type" value="Genomic_DNA"/>
</dbReference>
<keyword evidence="2" id="KW-1185">Reference proteome</keyword>
<comment type="caution">
    <text evidence="1">The sequence shown here is derived from an EMBL/GenBank/DDBJ whole genome shotgun (WGS) entry which is preliminary data.</text>
</comment>
<evidence type="ECO:0000313" key="1">
    <source>
        <dbReference type="EMBL" id="EEF60599.1"/>
    </source>
</evidence>
<proteinExistence type="predicted"/>
<sequence length="846" mass="92985" precursor="true">MKLLCITTGVVLVVGRQACFAVPGGLRCFLVIHLALLLALSSPAANTVNLTPISCCDQSIITTNIGGQTVWRNVPGSSFIGFAVPTNTFTYTPGMPVYLEAVYYDEGDGQISLQYDSISGGAYASSLRHVRTSRVDTKSFVHAYYVLQSPDFRHRQGTGADLRLGLGGQPPLSMQRCTIQNFPFTNEQFQAVLAAPWLQPYSGPTRTDVDNNTLNQKVMVGYQGWFRAPNDLADSGWFHWFKNGSANPTNYNTDMWPDISGFDEDELFPSGTIKTRSGLPAKLFSSTTPKTVSRHFQWMRKYNIDGAFLQRFVSANSGGAFGGDEFALANVRAGAHEEGRIWAIEYDVSSLGTNNALTTISNDWRWLCDVVGVRNDSRYAHENGKAVVFVWGLPFTHNNFTPAAADDIINFFKNDPVYGSNYVIGGWPNTWRSMSTWSNHFKLHDGGLIWQSQNHLLDRQQMNAWNIHYFPHVAPGGSWSHLQKYSSESERDYGPRTGGALYWQAINDALNSGATRLFVGMFDEYDESTAIMPMTDDPPDHAPNIGRFLTNLGKPSDWWLWLTGVARDVLRGTRGLVPAVPTEAEYANFMATNGVTGLPPARRATLLIPPGAIWKYLDTGVAPAANWTSNSFNEAGWKSGAAELGYGDGSEKTTINFGGDANNKYTTTWFRNSFVVTNPADYFSLVLGIVRDDGAVAYLNGQELYRMNLPEGAISSSTLAINDVNGFDERAFFERNVDSALLIPGTNMLAVEVHQVSASSPDLSFDFTLTGLTTEQVRPRLEISSNSGGVKLSWPAATGFFVPFTASNLSTATWTCTTNIVVLSNGQWQVTLPLSIGPQWFKLGAP</sequence>
<dbReference type="Gene3D" id="2.60.120.260">
    <property type="entry name" value="Galactose-binding domain-like"/>
    <property type="match status" value="1"/>
</dbReference>
<dbReference type="RefSeq" id="WP_007415315.1">
    <property type="nucleotide sequence ID" value="NZ_ABOX02000015.1"/>
</dbReference>
<dbReference type="Proteomes" id="UP000003688">
    <property type="component" value="Unassembled WGS sequence"/>
</dbReference>
<evidence type="ECO:0000313" key="2">
    <source>
        <dbReference type="Proteomes" id="UP000003688"/>
    </source>
</evidence>
<accession>B9XHM1</accession>
<dbReference type="AlphaFoldDB" id="B9XHM1"/>
<protein>
    <submittedName>
        <fullName evidence="1">Uncharacterized protein</fullName>
    </submittedName>
</protein>
<dbReference type="Gene3D" id="3.20.20.80">
    <property type="entry name" value="Glycosidases"/>
    <property type="match status" value="1"/>
</dbReference>
<dbReference type="CDD" id="cd11576">
    <property type="entry name" value="GH99_GH71_like_2"/>
    <property type="match status" value="1"/>
</dbReference>
<gene>
    <name evidence="1" type="ORF">Cflav_PD6189</name>
</gene>
<dbReference type="STRING" id="320771.Cflav_PD6189"/>
<dbReference type="OrthoDB" id="6387072at2"/>
<name>B9XHM1_PEDPL</name>